<reference evidence="1" key="1">
    <citation type="submission" date="2014-09" db="EMBL/GenBank/DDBJ databases">
        <authorList>
            <person name="Magalhaes I.L.F."/>
            <person name="Oliveira U."/>
            <person name="Santos F.R."/>
            <person name="Vidigal T.H.D.A."/>
            <person name="Brescovit A.D."/>
            <person name="Santos A.J."/>
        </authorList>
    </citation>
    <scope>NUCLEOTIDE SEQUENCE</scope>
    <source>
        <tissue evidence="1">Shoot tissue taken approximately 20 cm above the soil surface</tissue>
    </source>
</reference>
<reference evidence="1" key="2">
    <citation type="journal article" date="2015" name="Data Brief">
        <title>Shoot transcriptome of the giant reed, Arundo donax.</title>
        <authorList>
            <person name="Barrero R.A."/>
            <person name="Guerrero F.D."/>
            <person name="Moolhuijzen P."/>
            <person name="Goolsby J.A."/>
            <person name="Tidwell J."/>
            <person name="Bellgard S.E."/>
            <person name="Bellgard M.I."/>
        </authorList>
    </citation>
    <scope>NUCLEOTIDE SEQUENCE</scope>
    <source>
        <tissue evidence="1">Shoot tissue taken approximately 20 cm above the soil surface</tissue>
    </source>
</reference>
<dbReference type="EMBL" id="GBRH01236404">
    <property type="protein sequence ID" value="JAD61491.1"/>
    <property type="molecule type" value="Transcribed_RNA"/>
</dbReference>
<name>A0A0A9BDT2_ARUDO</name>
<sequence>MFILSFYFYSCLTVSLERTLISVWYVQC</sequence>
<evidence type="ECO:0000313" key="1">
    <source>
        <dbReference type="EMBL" id="JAD61491.1"/>
    </source>
</evidence>
<accession>A0A0A9BDT2</accession>
<protein>
    <submittedName>
        <fullName evidence="1">Uncharacterized protein</fullName>
    </submittedName>
</protein>
<organism evidence="1">
    <name type="scientific">Arundo donax</name>
    <name type="common">Giant reed</name>
    <name type="synonym">Donax arundinaceus</name>
    <dbReference type="NCBI Taxonomy" id="35708"/>
    <lineage>
        <taxon>Eukaryota</taxon>
        <taxon>Viridiplantae</taxon>
        <taxon>Streptophyta</taxon>
        <taxon>Embryophyta</taxon>
        <taxon>Tracheophyta</taxon>
        <taxon>Spermatophyta</taxon>
        <taxon>Magnoliopsida</taxon>
        <taxon>Liliopsida</taxon>
        <taxon>Poales</taxon>
        <taxon>Poaceae</taxon>
        <taxon>PACMAD clade</taxon>
        <taxon>Arundinoideae</taxon>
        <taxon>Arundineae</taxon>
        <taxon>Arundo</taxon>
    </lineage>
</organism>
<proteinExistence type="predicted"/>
<dbReference type="AlphaFoldDB" id="A0A0A9BDT2"/>